<dbReference type="Pfam" id="PF12686">
    <property type="entry name" value="DUF3800"/>
    <property type="match status" value="1"/>
</dbReference>
<sequence length="245" mass="27402">MAVIVSQPVLPSLTFFGDASSKERAFMVAGGFAVSGNRISEVEDHIAMLRDDAGIKSEFHWSAYRGGAKREGYEALVRYAFQLVRERQAALHVIIPLFDGYDHKAVKGATRDTSVNKMYFQLLLHRVARFYGKKREIHVRLDAGNDSADICEKRHELCKAAYVAYDAKPNCVRTIEPVQSERHGIVQMADVIVGAIAAKRNNIVHSSPKGALADYVLKVSGRHSWATNTAMDARFLTIWNHRSKE</sequence>
<dbReference type="RefSeq" id="WP_188820538.1">
    <property type="nucleotide sequence ID" value="NZ_BMLK01000013.1"/>
</dbReference>
<organism evidence="1 2">
    <name type="scientific">Novosphingobium indicum</name>
    <dbReference type="NCBI Taxonomy" id="462949"/>
    <lineage>
        <taxon>Bacteria</taxon>
        <taxon>Pseudomonadati</taxon>
        <taxon>Pseudomonadota</taxon>
        <taxon>Alphaproteobacteria</taxon>
        <taxon>Sphingomonadales</taxon>
        <taxon>Sphingomonadaceae</taxon>
        <taxon>Novosphingobium</taxon>
    </lineage>
</organism>
<gene>
    <name evidence="1" type="ORF">GCM10011349_28570</name>
</gene>
<evidence type="ECO:0000313" key="2">
    <source>
        <dbReference type="Proteomes" id="UP000605099"/>
    </source>
</evidence>
<dbReference type="InterPro" id="IPR024524">
    <property type="entry name" value="DUF3800"/>
</dbReference>
<reference evidence="2" key="1">
    <citation type="journal article" date="2019" name="Int. J. Syst. Evol. Microbiol.">
        <title>The Global Catalogue of Microorganisms (GCM) 10K type strain sequencing project: providing services to taxonomists for standard genome sequencing and annotation.</title>
        <authorList>
            <consortium name="The Broad Institute Genomics Platform"/>
            <consortium name="The Broad Institute Genome Sequencing Center for Infectious Disease"/>
            <person name="Wu L."/>
            <person name="Ma J."/>
        </authorList>
    </citation>
    <scope>NUCLEOTIDE SEQUENCE [LARGE SCALE GENOMIC DNA]</scope>
    <source>
        <strain evidence="2">CGMCC 1.6784</strain>
    </source>
</reference>
<dbReference type="EMBL" id="BMLK01000013">
    <property type="protein sequence ID" value="GGN53709.1"/>
    <property type="molecule type" value="Genomic_DNA"/>
</dbReference>
<accession>A0ABQ2JSB3</accession>
<keyword evidence="2" id="KW-1185">Reference proteome</keyword>
<protein>
    <recommendedName>
        <fullName evidence="3">DUF3800 domain-containing protein</fullName>
    </recommendedName>
</protein>
<proteinExistence type="predicted"/>
<name>A0ABQ2JSB3_9SPHN</name>
<dbReference type="Proteomes" id="UP000605099">
    <property type="component" value="Unassembled WGS sequence"/>
</dbReference>
<evidence type="ECO:0000313" key="1">
    <source>
        <dbReference type="EMBL" id="GGN53709.1"/>
    </source>
</evidence>
<comment type="caution">
    <text evidence="1">The sequence shown here is derived from an EMBL/GenBank/DDBJ whole genome shotgun (WGS) entry which is preliminary data.</text>
</comment>
<evidence type="ECO:0008006" key="3">
    <source>
        <dbReference type="Google" id="ProtNLM"/>
    </source>
</evidence>